<sequence length="200" mass="21412">MNKFSKIVQRTLIPTVIASVIFLSGCATQIRPAATQNPPPTEIFNQFARFEMSPVTLAPAYADSDTNKKALRKIQEHVTSLSSPILNSWNHIGTQQPVGRTLSITPVITEIKFIGGAARFWVGAMAGSSAVVMRVTFTEKETGNVVATPEFYAVGNAMAGAWTVGGADNQMLSLIAGRMTDYMGRNYTEAVGGPTGLGQK</sequence>
<organism evidence="2 3">
    <name type="scientific">Ereboglobus luteus</name>
    <dbReference type="NCBI Taxonomy" id="1796921"/>
    <lineage>
        <taxon>Bacteria</taxon>
        <taxon>Pseudomonadati</taxon>
        <taxon>Verrucomicrobiota</taxon>
        <taxon>Opitutia</taxon>
        <taxon>Opitutales</taxon>
        <taxon>Opitutaceae</taxon>
        <taxon>Ereboglobus</taxon>
    </lineage>
</organism>
<proteinExistence type="predicted"/>
<evidence type="ECO:0000256" key="1">
    <source>
        <dbReference type="SAM" id="SignalP"/>
    </source>
</evidence>
<keyword evidence="1" id="KW-0732">Signal</keyword>
<reference evidence="2 3" key="1">
    <citation type="journal article" date="2018" name="Syst. Appl. Microbiol.">
        <title>Ereboglobus luteus gen. nov. sp. nov. from cockroach guts, and new insights into the oxygen relationship of the genera Opitutus and Didymococcus (Verrucomicrobia: Opitutaceae).</title>
        <authorList>
            <person name="Tegtmeier D."/>
            <person name="Belitz A."/>
            <person name="Radek R."/>
            <person name="Heimerl T."/>
            <person name="Brune A."/>
        </authorList>
    </citation>
    <scope>NUCLEOTIDE SEQUENCE [LARGE SCALE GENOMIC DNA]</scope>
    <source>
        <strain evidence="2 3">Ho45</strain>
    </source>
</reference>
<keyword evidence="3" id="KW-1185">Reference proteome</keyword>
<feature type="signal peptide" evidence="1">
    <location>
        <begin position="1"/>
        <end position="33"/>
    </location>
</feature>
<evidence type="ECO:0000313" key="3">
    <source>
        <dbReference type="Proteomes" id="UP000244896"/>
    </source>
</evidence>
<dbReference type="PROSITE" id="PS51257">
    <property type="entry name" value="PROKAR_LIPOPROTEIN"/>
    <property type="match status" value="1"/>
</dbReference>
<feature type="chain" id="PRO_5016004354" description="DUF4410 domain-containing protein" evidence="1">
    <location>
        <begin position="34"/>
        <end position="200"/>
    </location>
</feature>
<dbReference type="RefSeq" id="WP_108824818.1">
    <property type="nucleotide sequence ID" value="NZ_CP023004.1"/>
</dbReference>
<dbReference type="EMBL" id="CP023004">
    <property type="protein sequence ID" value="AWI09005.1"/>
    <property type="molecule type" value="Genomic_DNA"/>
</dbReference>
<evidence type="ECO:0000313" key="2">
    <source>
        <dbReference type="EMBL" id="AWI09005.1"/>
    </source>
</evidence>
<gene>
    <name evidence="2" type="ORF">CKA38_06875</name>
</gene>
<accession>A0A2U8E2I4</accession>
<dbReference type="Proteomes" id="UP000244896">
    <property type="component" value="Chromosome"/>
</dbReference>
<dbReference type="OrthoDB" id="8717831at2"/>
<name>A0A2U8E2I4_9BACT</name>
<dbReference type="AlphaFoldDB" id="A0A2U8E2I4"/>
<evidence type="ECO:0008006" key="4">
    <source>
        <dbReference type="Google" id="ProtNLM"/>
    </source>
</evidence>
<dbReference type="KEGG" id="elut:CKA38_06875"/>
<protein>
    <recommendedName>
        <fullName evidence="4">DUF4410 domain-containing protein</fullName>
    </recommendedName>
</protein>